<keyword evidence="8" id="KW-1185">Reference proteome</keyword>
<dbReference type="Pfam" id="PF01881">
    <property type="entry name" value="Cas_Cas6_C"/>
    <property type="match status" value="1"/>
</dbReference>
<proteinExistence type="inferred from homology"/>
<protein>
    <recommendedName>
        <fullName evidence="4">CRISPR-associated endoribonuclease</fullName>
    </recommendedName>
</protein>
<dbReference type="EMBL" id="AP018712">
    <property type="protein sequence ID" value="BBE30406.1"/>
    <property type="molecule type" value="Genomic_DNA"/>
</dbReference>
<evidence type="ECO:0000256" key="4">
    <source>
        <dbReference type="PIRNR" id="PIRNR005054"/>
    </source>
</evidence>
<comment type="similarity">
    <text evidence="1 4">Belongs to the CRISPR-associated protein Cas6/Cse3/CasE family.</text>
</comment>
<dbReference type="PANTHER" id="PTHR36984">
    <property type="entry name" value="CRISPR-ASSOCIATED ENDORIBONUCLEASE CAS6 1"/>
    <property type="match status" value="1"/>
</dbReference>
<comment type="function">
    <text evidence="4">CRISPR (clustered regularly interspaced short palindromic repeat), is an adaptive immune system that provides protection against mobile genetic elements (viruses, transposable elements and conjugative plasmids). CRISPR clusters contain sequences complementary to antecedent mobile elements and target invading nucleic acids. CRISPR clusters are transcribed and processed into CRISPR RNA (crRNA).</text>
</comment>
<feature type="domain" description="CRISPR associated protein Cas6 C-terminal" evidence="6">
    <location>
        <begin position="120"/>
        <end position="240"/>
    </location>
</feature>
<evidence type="ECO:0000256" key="3">
    <source>
        <dbReference type="ARBA" id="ARBA00023118"/>
    </source>
</evidence>
<dbReference type="InParanoid" id="A0A7G1G568"/>
<dbReference type="GO" id="GO:0016788">
    <property type="term" value="F:hydrolase activity, acting on ester bonds"/>
    <property type="evidence" value="ECO:0007669"/>
    <property type="project" value="InterPro"/>
</dbReference>
<feature type="site" description="Transition state stabilizer" evidence="5">
    <location>
        <position position="52"/>
    </location>
</feature>
<dbReference type="GO" id="GO:0003723">
    <property type="term" value="F:RNA binding"/>
    <property type="evidence" value="ECO:0007669"/>
    <property type="project" value="UniProtKB-KW"/>
</dbReference>
<dbReference type="PIRSF" id="PIRSF005054">
    <property type="entry name" value="PF1131"/>
    <property type="match status" value="1"/>
</dbReference>
<dbReference type="InterPro" id="IPR010156">
    <property type="entry name" value="CRISPR-assoc_prot_Cas6"/>
</dbReference>
<keyword evidence="3" id="KW-0051">Antiviral defense</keyword>
<dbReference type="RefSeq" id="WP_190615506.1">
    <property type="nucleotide sequence ID" value="NZ_AP018712.1"/>
</dbReference>
<keyword evidence="2" id="KW-0694">RNA-binding</keyword>
<dbReference type="KEGG" id="ocy:OSSY52_05470"/>
<evidence type="ECO:0000256" key="1">
    <source>
        <dbReference type="ARBA" id="ARBA00005937"/>
    </source>
</evidence>
<name>A0A7G1G568_9BACT</name>
<dbReference type="Gene3D" id="3.30.70.1900">
    <property type="match status" value="1"/>
</dbReference>
<gene>
    <name evidence="7" type="primary">cas6_2</name>
    <name evidence="7" type="ORF">OSSY52_05470</name>
</gene>
<evidence type="ECO:0000313" key="8">
    <source>
        <dbReference type="Proteomes" id="UP000516361"/>
    </source>
</evidence>
<sequence>MRLNIKFSFDTLEIPINYNHILQAIVLKLINDETYQKFIHDVGFKYKNRNYKLYSFSRLNGNFKYNKEVKKIKFYDFAIFSITSINTEFMKYISKTLLFNNELYINNQKVVIEEISGEKNEFNTEYLRVKSLSPVVVYSTFKDNNKNKTYYYTPYEEKFYKILKKNIIKKYSSYYNEEINDKRLNIRHVKNLKEVVTNYKGFIIKGWMGEYELTGNPKLLNVALNTGLGSKNSMGYGFIEKI</sequence>
<dbReference type="Gene3D" id="3.30.70.1890">
    <property type="match status" value="1"/>
</dbReference>
<dbReference type="InterPro" id="IPR045747">
    <property type="entry name" value="CRISPR-assoc_prot_Cas6_N_sf"/>
</dbReference>
<evidence type="ECO:0000259" key="6">
    <source>
        <dbReference type="Pfam" id="PF01881"/>
    </source>
</evidence>
<dbReference type="InterPro" id="IPR049435">
    <property type="entry name" value="Cas_Cas6_C"/>
</dbReference>
<dbReference type="Proteomes" id="UP000516361">
    <property type="component" value="Chromosome"/>
</dbReference>
<reference evidence="7 8" key="1">
    <citation type="submission" date="2018-06" db="EMBL/GenBank/DDBJ databases">
        <title>Genome sequencing of Oceanotoga sp. sy52.</title>
        <authorList>
            <person name="Mori K."/>
        </authorList>
    </citation>
    <scope>NUCLEOTIDE SEQUENCE [LARGE SCALE GENOMIC DNA]</scope>
    <source>
        <strain evidence="8">sy52</strain>
    </source>
</reference>
<evidence type="ECO:0000256" key="5">
    <source>
        <dbReference type="PIRSR" id="PIRSR005054-1"/>
    </source>
</evidence>
<dbReference type="GO" id="GO:0051607">
    <property type="term" value="P:defense response to virus"/>
    <property type="evidence" value="ECO:0007669"/>
    <property type="project" value="UniProtKB-KW"/>
</dbReference>
<evidence type="ECO:0000256" key="2">
    <source>
        <dbReference type="ARBA" id="ARBA00022884"/>
    </source>
</evidence>
<dbReference type="CDD" id="cd21140">
    <property type="entry name" value="Cas6_I-like"/>
    <property type="match status" value="1"/>
</dbReference>
<dbReference type="PANTHER" id="PTHR36984:SF1">
    <property type="entry name" value="CRISPR-ASSOCIATED ENDORIBONUCLEASE CAS6 1"/>
    <property type="match status" value="1"/>
</dbReference>
<dbReference type="AlphaFoldDB" id="A0A7G1G568"/>
<evidence type="ECO:0000313" key="7">
    <source>
        <dbReference type="EMBL" id="BBE30406.1"/>
    </source>
</evidence>
<dbReference type="NCBIfam" id="TIGR01877">
    <property type="entry name" value="cas_cas6"/>
    <property type="match status" value="1"/>
</dbReference>
<accession>A0A7G1G568</accession>
<organism evidence="7 8">
    <name type="scientific">Tepiditoga spiralis</name>
    <dbReference type="NCBI Taxonomy" id="2108365"/>
    <lineage>
        <taxon>Bacteria</taxon>
        <taxon>Thermotogati</taxon>
        <taxon>Thermotogota</taxon>
        <taxon>Thermotogae</taxon>
        <taxon>Petrotogales</taxon>
        <taxon>Petrotogaceae</taxon>
        <taxon>Tepiditoga</taxon>
    </lineage>
</organism>